<dbReference type="AlphaFoldDB" id="A0A1Y6IMY4"/>
<sequence>MPLPIILWGLGAAVAAYAGKKGYDYYSEEKEKEKRDRRARERQQYEEKVSKAKLASEAFESQWGERFESLLLVDSNIWMNRDYEDFFKNLEWVMSRFESSIKMSSVQFDEMINLKNLPYDNPKSKLARCALARIEYFQNIDLIEIIPMGLNAKKNAYADPDIIEILVDSLKLHSAMTLVSDDRELRIRANQILKDKQAPDFKSIMGTELHKEMKEYQENIQFLS</sequence>
<proteinExistence type="predicted"/>
<dbReference type="OrthoDB" id="10009262at2"/>
<evidence type="ECO:0000313" key="5">
    <source>
        <dbReference type="Proteomes" id="UP001283366"/>
    </source>
</evidence>
<dbReference type="Proteomes" id="UP000196125">
    <property type="component" value="Unassembled WGS sequence"/>
</dbReference>
<organism evidence="3 4">
    <name type="scientific">Vibrio mangrovi</name>
    <dbReference type="NCBI Taxonomy" id="474394"/>
    <lineage>
        <taxon>Bacteria</taxon>
        <taxon>Pseudomonadati</taxon>
        <taxon>Pseudomonadota</taxon>
        <taxon>Gammaproteobacteria</taxon>
        <taxon>Vibrionales</taxon>
        <taxon>Vibrionaceae</taxon>
        <taxon>Vibrio</taxon>
    </lineage>
</organism>
<gene>
    <name evidence="2" type="ORF">SBX37_15060</name>
    <name evidence="3" type="ORF">VIM7927_00246</name>
</gene>
<dbReference type="RefSeq" id="WP_087479095.1">
    <property type="nucleotide sequence ID" value="NZ_AP024883.1"/>
</dbReference>
<protein>
    <submittedName>
        <fullName evidence="2">DUF3824 domain-containing protein</fullName>
    </submittedName>
</protein>
<evidence type="ECO:0000256" key="1">
    <source>
        <dbReference type="SAM" id="Coils"/>
    </source>
</evidence>
<evidence type="ECO:0000313" key="3">
    <source>
        <dbReference type="EMBL" id="SMR99024.1"/>
    </source>
</evidence>
<reference evidence="2 5" key="2">
    <citation type="submission" date="2023-11" db="EMBL/GenBank/DDBJ databases">
        <title>Plant-associative lifestyle of Vibrio porteresiae and its evolutionary dynamics.</title>
        <authorList>
            <person name="Rameshkumar N."/>
            <person name="Kirti K."/>
        </authorList>
    </citation>
    <scope>NUCLEOTIDE SEQUENCE [LARGE SCALE GENOMIC DNA]</scope>
    <source>
        <strain evidence="2 5">MSSRF38</strain>
    </source>
</reference>
<name>A0A1Y6IMY4_9VIBR</name>
<evidence type="ECO:0000313" key="2">
    <source>
        <dbReference type="EMBL" id="MDW6004179.1"/>
    </source>
</evidence>
<dbReference type="Proteomes" id="UP001283366">
    <property type="component" value="Unassembled WGS sequence"/>
</dbReference>
<reference evidence="3 4" key="1">
    <citation type="submission" date="2017-05" db="EMBL/GenBank/DDBJ databases">
        <authorList>
            <person name="Song R."/>
            <person name="Chenine A.L."/>
            <person name="Ruprecht R.M."/>
        </authorList>
    </citation>
    <scope>NUCLEOTIDE SEQUENCE [LARGE SCALE GENOMIC DNA]</scope>
    <source>
        <strain evidence="3 4">CECT 7927</strain>
    </source>
</reference>
<keyword evidence="1" id="KW-0175">Coiled coil</keyword>
<feature type="coiled-coil region" evidence="1">
    <location>
        <begin position="28"/>
        <end position="62"/>
    </location>
</feature>
<dbReference type="EMBL" id="JAWRCO010000001">
    <property type="protein sequence ID" value="MDW6004179.1"/>
    <property type="molecule type" value="Genomic_DNA"/>
</dbReference>
<evidence type="ECO:0000313" key="4">
    <source>
        <dbReference type="Proteomes" id="UP000196125"/>
    </source>
</evidence>
<dbReference type="CDD" id="cd09854">
    <property type="entry name" value="PIN_VapC-like"/>
    <property type="match status" value="1"/>
</dbReference>
<accession>A0A1Y6IMY4</accession>
<keyword evidence="5" id="KW-1185">Reference proteome</keyword>
<dbReference type="EMBL" id="FXXI01000001">
    <property type="protein sequence ID" value="SMR99024.1"/>
    <property type="molecule type" value="Genomic_DNA"/>
</dbReference>